<dbReference type="InterPro" id="IPR011042">
    <property type="entry name" value="6-blade_b-propeller_TolB-like"/>
</dbReference>
<reference evidence="6 7" key="1">
    <citation type="journal article" date="2024" name="Insects">
        <title>An Improved Chromosome-Level Genome Assembly of the Firefly Pyrocoelia pectoralis.</title>
        <authorList>
            <person name="Fu X."/>
            <person name="Meyer-Rochow V.B."/>
            <person name="Ballantyne L."/>
            <person name="Zhu X."/>
        </authorList>
    </citation>
    <scope>NUCLEOTIDE SEQUENCE [LARGE SCALE GENOMIC DNA]</scope>
    <source>
        <strain evidence="6">XCY_ONT2</strain>
    </source>
</reference>
<accession>A0AAN7ZHU9</accession>
<comment type="similarity">
    <text evidence="2">Belongs to the major royal jelly protein family.</text>
</comment>
<dbReference type="EMBL" id="JAVRBK010000007">
    <property type="protein sequence ID" value="KAK5640866.1"/>
    <property type="molecule type" value="Genomic_DNA"/>
</dbReference>
<comment type="subcellular location">
    <subcellularLocation>
        <location evidence="1">Secreted</location>
    </subcellularLocation>
</comment>
<evidence type="ECO:0000256" key="1">
    <source>
        <dbReference type="ARBA" id="ARBA00004613"/>
    </source>
</evidence>
<evidence type="ECO:0000256" key="3">
    <source>
        <dbReference type="ARBA" id="ARBA00022525"/>
    </source>
</evidence>
<gene>
    <name evidence="6" type="ORF">RI129_009413</name>
</gene>
<name>A0AAN7ZHU9_9COLE</name>
<organism evidence="6 7">
    <name type="scientific">Pyrocoelia pectoralis</name>
    <dbReference type="NCBI Taxonomy" id="417401"/>
    <lineage>
        <taxon>Eukaryota</taxon>
        <taxon>Metazoa</taxon>
        <taxon>Ecdysozoa</taxon>
        <taxon>Arthropoda</taxon>
        <taxon>Hexapoda</taxon>
        <taxon>Insecta</taxon>
        <taxon>Pterygota</taxon>
        <taxon>Neoptera</taxon>
        <taxon>Endopterygota</taxon>
        <taxon>Coleoptera</taxon>
        <taxon>Polyphaga</taxon>
        <taxon>Elateriformia</taxon>
        <taxon>Elateroidea</taxon>
        <taxon>Lampyridae</taxon>
        <taxon>Lampyrinae</taxon>
        <taxon>Pyrocoelia</taxon>
    </lineage>
</organism>
<dbReference type="InterPro" id="IPR017996">
    <property type="entry name" value="MRJP/yellow-related"/>
</dbReference>
<keyword evidence="4 5" id="KW-0732">Signal</keyword>
<protein>
    <submittedName>
        <fullName evidence="6">Uncharacterized protein</fullName>
    </submittedName>
</protein>
<dbReference type="GO" id="GO:0005576">
    <property type="term" value="C:extracellular region"/>
    <property type="evidence" value="ECO:0007669"/>
    <property type="project" value="UniProtKB-SubCell"/>
</dbReference>
<evidence type="ECO:0000313" key="6">
    <source>
        <dbReference type="EMBL" id="KAK5640866.1"/>
    </source>
</evidence>
<dbReference type="Proteomes" id="UP001329430">
    <property type="component" value="Chromosome 7"/>
</dbReference>
<dbReference type="Pfam" id="PF03022">
    <property type="entry name" value="MRJP"/>
    <property type="match status" value="1"/>
</dbReference>
<keyword evidence="3" id="KW-0964">Secreted</keyword>
<dbReference type="SUPFAM" id="SSF101898">
    <property type="entry name" value="NHL repeat"/>
    <property type="match status" value="1"/>
</dbReference>
<dbReference type="Gene3D" id="2.120.10.30">
    <property type="entry name" value="TolB, C-terminal domain"/>
    <property type="match status" value="1"/>
</dbReference>
<sequence>MHILLLLCVISITSSAENIPFGYASSIAVYKKSAYLAFPRSSCYSNLFNPTLLEVQWNGENSHLNLERKSFFSQSWGKCDQLQSVISVDVENRKGRLWVLDDGNSKCSPKVIVYNLFTNKELAKWTLTGVGYDELSTLTLDISSEYGTLCYLGQKRLNKLTIFSFNQRKWYEVSIVGGVVPERVAISATDSKLYITKDRDDDVFAINLTEIREIGKGSKMVDQSVSSFYVGKKLGPSSGFVTDIAGGLNYCLTRDYAVLRWVTTKPLLAENHEVLLQSLERLPNVAELFNDAQSNLWALVNPLPNEDCHSEKERKNFSSLHLRFETGLSVVRLSKFVRLGLRKKLFVAGYY</sequence>
<feature type="chain" id="PRO_5043041279" evidence="5">
    <location>
        <begin position="17"/>
        <end position="351"/>
    </location>
</feature>
<proteinExistence type="inferred from homology"/>
<feature type="signal peptide" evidence="5">
    <location>
        <begin position="1"/>
        <end position="16"/>
    </location>
</feature>
<evidence type="ECO:0000256" key="4">
    <source>
        <dbReference type="ARBA" id="ARBA00022729"/>
    </source>
</evidence>
<evidence type="ECO:0000256" key="2">
    <source>
        <dbReference type="ARBA" id="ARBA00009127"/>
    </source>
</evidence>
<evidence type="ECO:0000256" key="5">
    <source>
        <dbReference type="SAM" id="SignalP"/>
    </source>
</evidence>
<dbReference type="AlphaFoldDB" id="A0AAN7ZHU9"/>
<comment type="caution">
    <text evidence="6">The sequence shown here is derived from an EMBL/GenBank/DDBJ whole genome shotgun (WGS) entry which is preliminary data.</text>
</comment>
<dbReference type="PANTHER" id="PTHR10009">
    <property type="entry name" value="PROTEIN YELLOW-RELATED"/>
    <property type="match status" value="1"/>
</dbReference>
<dbReference type="PANTHER" id="PTHR10009:SF18">
    <property type="entry name" value="PROTEIN YELLOW-LIKE PROTEIN"/>
    <property type="match status" value="1"/>
</dbReference>
<evidence type="ECO:0000313" key="7">
    <source>
        <dbReference type="Proteomes" id="UP001329430"/>
    </source>
</evidence>
<keyword evidence="7" id="KW-1185">Reference proteome</keyword>